<name>A0A3E4NB38_9BACE</name>
<evidence type="ECO:0000313" key="2">
    <source>
        <dbReference type="EMBL" id="RHL31964.1"/>
    </source>
</evidence>
<evidence type="ECO:0000313" key="4">
    <source>
        <dbReference type="Proteomes" id="UP000284495"/>
    </source>
</evidence>
<dbReference type="Proteomes" id="UP000261210">
    <property type="component" value="Unassembled WGS sequence"/>
</dbReference>
<dbReference type="PANTHER" id="PTHR38733:SF1">
    <property type="entry name" value="TYPE IV METHYL-DIRECTED RESTRICTION ENZYME ECOKMCRBC"/>
    <property type="match status" value="1"/>
</dbReference>
<dbReference type="NCBIfam" id="NF007277">
    <property type="entry name" value="PRK09736.1"/>
    <property type="match status" value="1"/>
</dbReference>
<dbReference type="PIRSF" id="PIRSF003109">
    <property type="entry name" value="McrC"/>
    <property type="match status" value="1"/>
</dbReference>
<protein>
    <submittedName>
        <fullName evidence="1">5-methylcytosine-specific restriction endonuclease system specificity protein McrC</fullName>
    </submittedName>
</protein>
<dbReference type="Pfam" id="PF10117">
    <property type="entry name" value="McrBC"/>
    <property type="match status" value="1"/>
</dbReference>
<dbReference type="PANTHER" id="PTHR38733">
    <property type="entry name" value="PROTEIN MCRC"/>
    <property type="match status" value="1"/>
</dbReference>
<keyword evidence="1" id="KW-0540">Nuclease</keyword>
<comment type="caution">
    <text evidence="1">The sequence shown here is derived from an EMBL/GenBank/DDBJ whole genome shotgun (WGS) entry which is preliminary data.</text>
</comment>
<evidence type="ECO:0000313" key="3">
    <source>
        <dbReference type="Proteomes" id="UP000261210"/>
    </source>
</evidence>
<proteinExistence type="predicted"/>
<dbReference type="RefSeq" id="WP_117684324.1">
    <property type="nucleotide sequence ID" value="NZ_JAASHA010000005.1"/>
</dbReference>
<accession>A0A3E4NB38</accession>
<dbReference type="GO" id="GO:0004519">
    <property type="term" value="F:endonuclease activity"/>
    <property type="evidence" value="ECO:0007669"/>
    <property type="project" value="UniProtKB-KW"/>
</dbReference>
<dbReference type="Proteomes" id="UP000284495">
    <property type="component" value="Unassembled WGS sequence"/>
</dbReference>
<reference evidence="3 4" key="1">
    <citation type="submission" date="2018-08" db="EMBL/GenBank/DDBJ databases">
        <title>A genome reference for cultivated species of the human gut microbiota.</title>
        <authorList>
            <person name="Zou Y."/>
            <person name="Xue W."/>
            <person name="Luo G."/>
        </authorList>
    </citation>
    <scope>NUCLEOTIDE SEQUENCE [LARGE SCALE GENOMIC DNA]</scope>
    <source>
        <strain evidence="2 4">AF38-2</strain>
        <strain evidence="1 3">TF10-34</strain>
    </source>
</reference>
<dbReference type="GO" id="GO:0009307">
    <property type="term" value="P:DNA restriction-modification system"/>
    <property type="evidence" value="ECO:0007669"/>
    <property type="project" value="InterPro"/>
</dbReference>
<dbReference type="AlphaFoldDB" id="A0A3E4NB38"/>
<evidence type="ECO:0000313" key="1">
    <source>
        <dbReference type="EMBL" id="RGK59964.1"/>
    </source>
</evidence>
<dbReference type="InterPro" id="IPR019292">
    <property type="entry name" value="McrC"/>
</dbReference>
<keyword evidence="1" id="KW-0255">Endonuclease</keyword>
<dbReference type="InterPro" id="IPR014407">
    <property type="entry name" value="McrC_bac"/>
</dbReference>
<keyword evidence="1" id="KW-0378">Hydrolase</keyword>
<sequence length="351" mass="41616">MTNDKNILIKNIYYMLAYAFQVLKRNNYANIASEKFEHIEDLFAEILSRGISYQLKQGLYREYVPKTESLPTMRGKIDITKTIKHRIQCQQLLSCEFDELSENNIFNQILKTTISILLQGKTVAKERKNKLKKVLPFFVNINTIEPSIVKWNTLYFQRNNQTYKMLMNICYFILEGLLQTTEDGKYHMATFSDEYMHRLYEKFVLEYYKTEHPELKTSTSRIKWNIDYQSDNKALELLPCMQSDIMLEYNGRTLIIDTKYYSQTMQKQYNKQTLHSNNLYQIFTYVKNYDIQNSSNVAGMLLYAKTNEEITPDLETSICGNRIYVKTLDLYTDFKNIASQLDEIISYIKIH</sequence>
<dbReference type="EMBL" id="QSQU01000024">
    <property type="protein sequence ID" value="RGK59964.1"/>
    <property type="molecule type" value="Genomic_DNA"/>
</dbReference>
<gene>
    <name evidence="2" type="ORF">DW027_25655</name>
    <name evidence="1" type="ORF">DXD03_16380</name>
</gene>
<dbReference type="EMBL" id="QROO01000055">
    <property type="protein sequence ID" value="RHL31964.1"/>
    <property type="molecule type" value="Genomic_DNA"/>
</dbReference>
<organism evidence="1 3">
    <name type="scientific">Bacteroides xylanisolvens</name>
    <dbReference type="NCBI Taxonomy" id="371601"/>
    <lineage>
        <taxon>Bacteria</taxon>
        <taxon>Pseudomonadati</taxon>
        <taxon>Bacteroidota</taxon>
        <taxon>Bacteroidia</taxon>
        <taxon>Bacteroidales</taxon>
        <taxon>Bacteroidaceae</taxon>
        <taxon>Bacteroides</taxon>
    </lineage>
</organism>